<reference evidence="1" key="1">
    <citation type="submission" date="2021-11" db="EMBL/GenBank/DDBJ databases">
        <authorList>
            <consortium name="Genoscope - CEA"/>
            <person name="William W."/>
        </authorList>
    </citation>
    <scope>NUCLEOTIDE SEQUENCE</scope>
</reference>
<keyword evidence="2" id="KW-1185">Reference proteome</keyword>
<dbReference type="EMBL" id="CAKKNE010000005">
    <property type="protein sequence ID" value="CAH0378321.1"/>
    <property type="molecule type" value="Genomic_DNA"/>
</dbReference>
<gene>
    <name evidence="1" type="ORF">PECAL_5P28320</name>
</gene>
<dbReference type="Proteomes" id="UP000789595">
    <property type="component" value="Unassembled WGS sequence"/>
</dbReference>
<name>A0A8J2X2F7_9STRA</name>
<sequence>MRLLKLRRRQPTAPAFGAARGPRFVHATTAGTDGGYGARDWLADCRALKRRRDAVDAAREAENNAIADGHVCATTMRRWRRRARIGAIWRRALSRTGVLSGWMKWRAADRDLARLRDLGRRALSLLRKKCGDGRLFAKWIVQTQKCREGSRLSAALHKIARRKMRLALRCWRTRLEVLRRNARLLGNACRRWRNRVGLARGWSRWRRFIVTGKVTKRLLRLKLAQGFGRWAQVSKDLRAAELRKNECAKRVVEVLFRYRGRQELRCAFFTWRRALPPPAPRKARPRRRRAKPTRQARVGQCSCVYGTSAGFSCTCSKKSHTERRLDMLRRKVDGMLADGHANLPKPPRSERARRVHLAGSGRFHAFLDVANDPQRSWDALREKRGDAAAETLRKSVDAARRRVPGADARLLDGPPTVERMSLEGAEWPRGRHGRSWW</sequence>
<dbReference type="AlphaFoldDB" id="A0A8J2X2F7"/>
<evidence type="ECO:0000313" key="2">
    <source>
        <dbReference type="Proteomes" id="UP000789595"/>
    </source>
</evidence>
<evidence type="ECO:0000313" key="1">
    <source>
        <dbReference type="EMBL" id="CAH0378321.1"/>
    </source>
</evidence>
<accession>A0A8J2X2F7</accession>
<proteinExistence type="predicted"/>
<comment type="caution">
    <text evidence="1">The sequence shown here is derived from an EMBL/GenBank/DDBJ whole genome shotgun (WGS) entry which is preliminary data.</text>
</comment>
<protein>
    <submittedName>
        <fullName evidence="1">Uncharacterized protein</fullName>
    </submittedName>
</protein>
<organism evidence="1 2">
    <name type="scientific">Pelagomonas calceolata</name>
    <dbReference type="NCBI Taxonomy" id="35677"/>
    <lineage>
        <taxon>Eukaryota</taxon>
        <taxon>Sar</taxon>
        <taxon>Stramenopiles</taxon>
        <taxon>Ochrophyta</taxon>
        <taxon>Pelagophyceae</taxon>
        <taxon>Pelagomonadales</taxon>
        <taxon>Pelagomonadaceae</taxon>
        <taxon>Pelagomonas</taxon>
    </lineage>
</organism>